<keyword evidence="2" id="KW-1185">Reference proteome</keyword>
<sequence>MESSKNAIAKNKLAILYILNKMDIRLSDTRLIEAADTLGLMDYFDLNSALHDLTENQLADMSTSINGTFYQITEMGKNTLEFFEKELLMSVRQKIAAYCEENREQFRLESQLFSEYIRLGEHQYRVNLKVLENDIAVFELSFFASTKAEADKYVQGWKKKALLVYQKTFENLLS</sequence>
<dbReference type="Gene3D" id="1.10.10.10">
    <property type="entry name" value="Winged helix-like DNA-binding domain superfamily/Winged helix DNA-binding domain"/>
    <property type="match status" value="1"/>
</dbReference>
<organism evidence="1 2">
    <name type="scientific">Guopingia tenuis</name>
    <dbReference type="NCBI Taxonomy" id="2763656"/>
    <lineage>
        <taxon>Bacteria</taxon>
        <taxon>Bacillati</taxon>
        <taxon>Bacillota</taxon>
        <taxon>Clostridia</taxon>
        <taxon>Christensenellales</taxon>
        <taxon>Christensenellaceae</taxon>
        <taxon>Guopingia</taxon>
    </lineage>
</organism>
<reference evidence="1" key="1">
    <citation type="submission" date="2020-08" db="EMBL/GenBank/DDBJ databases">
        <title>Genome public.</title>
        <authorList>
            <person name="Liu C."/>
            <person name="Sun Q."/>
        </authorList>
    </citation>
    <scope>NUCLEOTIDE SEQUENCE</scope>
    <source>
        <strain evidence="1">NSJ-63</strain>
    </source>
</reference>
<evidence type="ECO:0000313" key="2">
    <source>
        <dbReference type="Proteomes" id="UP000617951"/>
    </source>
</evidence>
<name>A0A926DJB9_9FIRM</name>
<dbReference type="EMBL" id="JACRSS010000003">
    <property type="protein sequence ID" value="MBC8538827.1"/>
    <property type="molecule type" value="Genomic_DNA"/>
</dbReference>
<dbReference type="InterPro" id="IPR025374">
    <property type="entry name" value="DUF4364"/>
</dbReference>
<dbReference type="AlphaFoldDB" id="A0A926DJB9"/>
<dbReference type="Pfam" id="PF14277">
    <property type="entry name" value="DUF4364"/>
    <property type="match status" value="1"/>
</dbReference>
<proteinExistence type="predicted"/>
<dbReference type="RefSeq" id="WP_249280502.1">
    <property type="nucleotide sequence ID" value="NZ_JACRSS010000003.1"/>
</dbReference>
<dbReference type="InterPro" id="IPR036388">
    <property type="entry name" value="WH-like_DNA-bd_sf"/>
</dbReference>
<dbReference type="Proteomes" id="UP000617951">
    <property type="component" value="Unassembled WGS sequence"/>
</dbReference>
<gene>
    <name evidence="1" type="ORF">H8693_07755</name>
</gene>
<accession>A0A926DJB9</accession>
<protein>
    <submittedName>
        <fullName evidence="1">DUF4364 family protein</fullName>
    </submittedName>
</protein>
<evidence type="ECO:0000313" key="1">
    <source>
        <dbReference type="EMBL" id="MBC8538827.1"/>
    </source>
</evidence>
<comment type="caution">
    <text evidence="1">The sequence shown here is derived from an EMBL/GenBank/DDBJ whole genome shotgun (WGS) entry which is preliminary data.</text>
</comment>